<keyword evidence="3" id="KW-1185">Reference proteome</keyword>
<name>E3GYP2_METFV</name>
<proteinExistence type="predicted"/>
<dbReference type="AlphaFoldDB" id="E3GYP2"/>
<keyword evidence="1" id="KW-1133">Transmembrane helix</keyword>
<dbReference type="KEGG" id="mfv:Mfer_0625"/>
<dbReference type="EMBL" id="CP002278">
    <property type="protein sequence ID" value="ADP77424.1"/>
    <property type="molecule type" value="Genomic_DNA"/>
</dbReference>
<evidence type="ECO:0000256" key="1">
    <source>
        <dbReference type="SAM" id="Phobius"/>
    </source>
</evidence>
<organism evidence="2 3">
    <name type="scientific">Methanothermus fervidus (strain ATCC 43054 / DSM 2088 / JCM 10308 / V24 S)</name>
    <dbReference type="NCBI Taxonomy" id="523846"/>
    <lineage>
        <taxon>Archaea</taxon>
        <taxon>Methanobacteriati</taxon>
        <taxon>Methanobacteriota</taxon>
        <taxon>Methanomada group</taxon>
        <taxon>Methanobacteria</taxon>
        <taxon>Methanobacteriales</taxon>
        <taxon>Methanothermaceae</taxon>
        <taxon>Methanothermus</taxon>
    </lineage>
</organism>
<evidence type="ECO:0008006" key="4">
    <source>
        <dbReference type="Google" id="ProtNLM"/>
    </source>
</evidence>
<feature type="transmembrane region" description="Helical" evidence="1">
    <location>
        <begin position="6"/>
        <end position="29"/>
    </location>
</feature>
<feature type="transmembrane region" description="Helical" evidence="1">
    <location>
        <begin position="58"/>
        <end position="78"/>
    </location>
</feature>
<evidence type="ECO:0000313" key="2">
    <source>
        <dbReference type="EMBL" id="ADP77424.1"/>
    </source>
</evidence>
<evidence type="ECO:0000313" key="3">
    <source>
        <dbReference type="Proteomes" id="UP000002315"/>
    </source>
</evidence>
<dbReference type="STRING" id="523846.Mfer_0625"/>
<protein>
    <recommendedName>
        <fullName evidence="4">NADH-quinone oxidoreductase subunit</fullName>
    </recommendedName>
</protein>
<gene>
    <name evidence="2" type="ordered locus">Mfer_0625</name>
</gene>
<feature type="transmembrane region" description="Helical" evidence="1">
    <location>
        <begin position="84"/>
        <end position="102"/>
    </location>
</feature>
<accession>E3GYP2</accession>
<keyword evidence="1" id="KW-0472">Membrane</keyword>
<sequence length="106" mass="11984">MSTVDYIFGGLTVVVIITCSYWLSGMLSSKSKHQKIFKRPFTSGAVNLPKHYKYITKIVVFLSFFFTLESLLIASIFTGLSFSTLIYFTLTLIAVVLFTMLFSRGE</sequence>
<keyword evidence="1" id="KW-0812">Transmembrane</keyword>
<dbReference type="Proteomes" id="UP000002315">
    <property type="component" value="Chromosome"/>
</dbReference>
<dbReference type="HOGENOM" id="CLU_2217054_0_0_2"/>
<reference evidence="2 3" key="1">
    <citation type="journal article" date="2010" name="Stand. Genomic Sci.">
        <title>Complete genome sequence of Methanothermus fervidus type strain (V24S).</title>
        <authorList>
            <person name="Anderson I."/>
            <person name="Djao O.D."/>
            <person name="Misra M."/>
            <person name="Chertkov O."/>
            <person name="Nolan M."/>
            <person name="Lucas S."/>
            <person name="Lapidus A."/>
            <person name="Del Rio T.G."/>
            <person name="Tice H."/>
            <person name="Cheng J.F."/>
            <person name="Tapia R."/>
            <person name="Han C."/>
            <person name="Goodwin L."/>
            <person name="Pitluck S."/>
            <person name="Liolios K."/>
            <person name="Ivanova N."/>
            <person name="Mavromatis K."/>
            <person name="Mikhailova N."/>
            <person name="Pati A."/>
            <person name="Brambilla E."/>
            <person name="Chen A."/>
            <person name="Palaniappan K."/>
            <person name="Land M."/>
            <person name="Hauser L."/>
            <person name="Chang Y.J."/>
            <person name="Jeffries C.D."/>
            <person name="Sikorski J."/>
            <person name="Spring S."/>
            <person name="Rohde M."/>
            <person name="Eichinger K."/>
            <person name="Huber H."/>
            <person name="Wirth R."/>
            <person name="Goker M."/>
            <person name="Detter J.C."/>
            <person name="Woyke T."/>
            <person name="Bristow J."/>
            <person name="Eisen J.A."/>
            <person name="Markowitz V."/>
            <person name="Hugenholtz P."/>
            <person name="Klenk H.P."/>
            <person name="Kyrpides N.C."/>
        </authorList>
    </citation>
    <scope>NUCLEOTIDE SEQUENCE [LARGE SCALE GENOMIC DNA]</scope>
    <source>
        <strain evidence="3">ATCC 43054 / DSM 2088 / JCM 10308 / V24 S</strain>
    </source>
</reference>